<sequence>MRIAIVVLFLLGLLFFIFSLAVVVMTSHPYLDYLEPSKYSIESMRFYSARLDIYFTPALFPRYLYFEKEEVDMAKAFDIRNPSPTVVPYELKLTETYERYIPFDTLFLAVLFFGLAFRKVQKPKKFN</sequence>
<keyword evidence="1" id="KW-0472">Membrane</keyword>
<evidence type="ECO:0000313" key="2">
    <source>
        <dbReference type="EMBL" id="OGM33887.1"/>
    </source>
</evidence>
<dbReference type="EMBL" id="MGGR01000012">
    <property type="protein sequence ID" value="OGM33887.1"/>
    <property type="molecule type" value="Genomic_DNA"/>
</dbReference>
<name>A0A1F7Z2X1_9BACT</name>
<feature type="transmembrane region" description="Helical" evidence="1">
    <location>
        <begin position="100"/>
        <end position="117"/>
    </location>
</feature>
<dbReference type="STRING" id="1802505.A3D01_01725"/>
<gene>
    <name evidence="2" type="ORF">A3D01_01725</name>
</gene>
<proteinExistence type="predicted"/>
<protein>
    <submittedName>
        <fullName evidence="2">Uncharacterized protein</fullName>
    </submittedName>
</protein>
<evidence type="ECO:0000313" key="3">
    <source>
        <dbReference type="Proteomes" id="UP000177169"/>
    </source>
</evidence>
<dbReference type="Proteomes" id="UP000177169">
    <property type="component" value="Unassembled WGS sequence"/>
</dbReference>
<dbReference type="AlphaFoldDB" id="A0A1F7Z2X1"/>
<organism evidence="2 3">
    <name type="scientific">Candidatus Woesebacteria bacterium RIFCSPHIGHO2_02_FULL_39_13</name>
    <dbReference type="NCBI Taxonomy" id="1802505"/>
    <lineage>
        <taxon>Bacteria</taxon>
        <taxon>Candidatus Woeseibacteriota</taxon>
    </lineage>
</organism>
<comment type="caution">
    <text evidence="2">The sequence shown here is derived from an EMBL/GenBank/DDBJ whole genome shotgun (WGS) entry which is preliminary data.</text>
</comment>
<accession>A0A1F7Z2X1</accession>
<reference evidence="2 3" key="1">
    <citation type="journal article" date="2016" name="Nat. Commun.">
        <title>Thousands of microbial genomes shed light on interconnected biogeochemical processes in an aquifer system.</title>
        <authorList>
            <person name="Anantharaman K."/>
            <person name="Brown C.T."/>
            <person name="Hug L.A."/>
            <person name="Sharon I."/>
            <person name="Castelle C.J."/>
            <person name="Probst A.J."/>
            <person name="Thomas B.C."/>
            <person name="Singh A."/>
            <person name="Wilkins M.J."/>
            <person name="Karaoz U."/>
            <person name="Brodie E.L."/>
            <person name="Williams K.H."/>
            <person name="Hubbard S.S."/>
            <person name="Banfield J.F."/>
        </authorList>
    </citation>
    <scope>NUCLEOTIDE SEQUENCE [LARGE SCALE GENOMIC DNA]</scope>
</reference>
<keyword evidence="1" id="KW-1133">Transmembrane helix</keyword>
<evidence type="ECO:0000256" key="1">
    <source>
        <dbReference type="SAM" id="Phobius"/>
    </source>
</evidence>
<keyword evidence="1" id="KW-0812">Transmembrane</keyword>